<dbReference type="PANTHER" id="PTHR33755:SF6">
    <property type="entry name" value="PLASMID STABILIZATION SYSTEM PROTEIN"/>
    <property type="match status" value="1"/>
</dbReference>
<dbReference type="InterPro" id="IPR007712">
    <property type="entry name" value="RelE/ParE_toxin"/>
</dbReference>
<accession>E6QW00</accession>
<dbReference type="AlphaFoldDB" id="E6QW00"/>
<gene>
    <name evidence="3" type="ORF">CARN7_2252</name>
</gene>
<proteinExistence type="inferred from homology"/>
<reference evidence="3" key="1">
    <citation type="submission" date="2009-10" db="EMBL/GenBank/DDBJ databases">
        <title>Diversity of trophic interactions inside an arsenic-rich microbial ecosystem.</title>
        <authorList>
            <person name="Bertin P.N."/>
            <person name="Heinrich-Salmeron A."/>
            <person name="Pelletier E."/>
            <person name="Goulhen-Chollet F."/>
            <person name="Arsene-Ploetze F."/>
            <person name="Gallien S."/>
            <person name="Calteau A."/>
            <person name="Vallenet D."/>
            <person name="Casiot C."/>
            <person name="Chane-Woon-Ming B."/>
            <person name="Giloteaux L."/>
            <person name="Barakat M."/>
            <person name="Bonnefoy V."/>
            <person name="Bruneel O."/>
            <person name="Chandler M."/>
            <person name="Cleiss J."/>
            <person name="Duran R."/>
            <person name="Elbaz-Poulichet F."/>
            <person name="Fonknechten N."/>
            <person name="Lauga B."/>
            <person name="Mornico D."/>
            <person name="Ortet P."/>
            <person name="Schaeffer C."/>
            <person name="Siguier P."/>
            <person name="Alexander Thil Smith A."/>
            <person name="Van Dorsselaer A."/>
            <person name="Weissenbach J."/>
            <person name="Medigue C."/>
            <person name="Le Paslier D."/>
        </authorList>
    </citation>
    <scope>NUCLEOTIDE SEQUENCE</scope>
</reference>
<dbReference type="InterPro" id="IPR051803">
    <property type="entry name" value="TA_system_RelE-like_toxin"/>
</dbReference>
<keyword evidence="2" id="KW-1277">Toxin-antitoxin system</keyword>
<sequence length="98" mass="11029">MPRIRFTNSAEADLLELWLNIAEENLVAADESLDLIQATVSLLGTQPEMGRARPELADGLSSFPTRAPYIIFYVPDEDDLLVVRVLHHARDIDAEYFS</sequence>
<evidence type="ECO:0000256" key="1">
    <source>
        <dbReference type="ARBA" id="ARBA00006226"/>
    </source>
</evidence>
<dbReference type="PANTHER" id="PTHR33755">
    <property type="entry name" value="TOXIN PARE1-RELATED"/>
    <property type="match status" value="1"/>
</dbReference>
<evidence type="ECO:0000313" key="3">
    <source>
        <dbReference type="EMBL" id="CBI11423.1"/>
    </source>
</evidence>
<dbReference type="Pfam" id="PF05016">
    <property type="entry name" value="ParE_toxin"/>
    <property type="match status" value="1"/>
</dbReference>
<comment type="similarity">
    <text evidence="1">Belongs to the RelE toxin family.</text>
</comment>
<organism evidence="3">
    <name type="scientific">mine drainage metagenome</name>
    <dbReference type="NCBI Taxonomy" id="410659"/>
    <lineage>
        <taxon>unclassified sequences</taxon>
        <taxon>metagenomes</taxon>
        <taxon>ecological metagenomes</taxon>
    </lineage>
</organism>
<dbReference type="EMBL" id="CABR01000144">
    <property type="protein sequence ID" value="CBI11423.1"/>
    <property type="molecule type" value="Genomic_DNA"/>
</dbReference>
<protein>
    <recommendedName>
        <fullName evidence="4">Plasmid stabilization system protein</fullName>
    </recommendedName>
</protein>
<evidence type="ECO:0000256" key="2">
    <source>
        <dbReference type="ARBA" id="ARBA00022649"/>
    </source>
</evidence>
<evidence type="ECO:0008006" key="4">
    <source>
        <dbReference type="Google" id="ProtNLM"/>
    </source>
</evidence>
<dbReference type="InterPro" id="IPR035093">
    <property type="entry name" value="RelE/ParE_toxin_dom_sf"/>
</dbReference>
<dbReference type="Gene3D" id="3.30.2310.20">
    <property type="entry name" value="RelE-like"/>
    <property type="match status" value="1"/>
</dbReference>
<name>E6QW00_9ZZZZ</name>
<comment type="caution">
    <text evidence="3">The sequence shown here is derived from an EMBL/GenBank/DDBJ whole genome shotgun (WGS) entry which is preliminary data.</text>
</comment>